<name>A0ACB8UUM5_9EURO</name>
<reference evidence="1" key="1">
    <citation type="journal article" date="2022" name="bioRxiv">
        <title>Population genetic analysis of Ophidiomyces ophidiicola, the causative agent of snake fungal disease, indicates recent introductions to the USA.</title>
        <authorList>
            <person name="Ladner J.T."/>
            <person name="Palmer J.M."/>
            <person name="Ettinger C.L."/>
            <person name="Stajich J.E."/>
            <person name="Farrell T.M."/>
            <person name="Glorioso B.M."/>
            <person name="Lawson B."/>
            <person name="Price S.J."/>
            <person name="Stengle A.G."/>
            <person name="Grear D.A."/>
            <person name="Lorch J.M."/>
        </authorList>
    </citation>
    <scope>NUCLEOTIDE SEQUENCE</scope>
    <source>
        <strain evidence="1">NWHC 24266-5</strain>
    </source>
</reference>
<proteinExistence type="predicted"/>
<comment type="caution">
    <text evidence="1">The sequence shown here is derived from an EMBL/GenBank/DDBJ whole genome shotgun (WGS) entry which is preliminary data.</text>
</comment>
<protein>
    <submittedName>
        <fullName evidence="1">Dipeptidyl peptidase 4</fullName>
        <ecNumber evidence="1">3.4.14.5</ecNumber>
    </submittedName>
</protein>
<accession>A0ACB8UUM5</accession>
<evidence type="ECO:0000313" key="1">
    <source>
        <dbReference type="EMBL" id="KAI2384237.1"/>
    </source>
</evidence>
<dbReference type="EMBL" id="JALBCA010000076">
    <property type="protein sequence ID" value="KAI2384237.1"/>
    <property type="molecule type" value="Genomic_DNA"/>
</dbReference>
<sequence>MKLSSLLVFGGLCLAIDPPREPNPPRGGGNKLLAYNETVTGRAIAPRADTVNWIAGKEDGQYVIMDDSGALRIQSIVTNTSQVLVPADKVPQGNREFFIKPDLSAVLWATDYRKQYRHSFFANYHVMDIKTGSLAPLTPDQKADIQYAAWSPKGNVIAYVRGNNLFLWKDGKSSQITKDGGPDTFNGVPDWVYEEEIFGNHYALWFSPDGEQLAYMRTDETGVPTFRVPYYMNNQKFAAPYPRELELRYPKVSQTNPTVQFRVLEVASEKSTTVSLDAFKPDDLIIGEVSWLTEGHDKVAVRVFNRVQDREKVVLVDTSSAKGSVVRDRDGTDGWIDNGMAIRYVGKVKGSKSTSKETYYVDISDMDGWSHIYLFPVGNGKPVQLTRGNWEVVSISHVDTERQLVYFLSTKHHSTERHLYSVSYSTMRMEALVNDREAAYYGASFSPKGGYYILSYRGPNVPYQDLVAVEKNKVVRTLRSNNDVVEKLKEYKLPRIDYFDITLPSGEKLNVMQRLPANFSPTKKYPVLFTPYGGPGSQTVSKVFQAFNLNAYIASDPELEYITLTVDNRGTGFQGRAFRASVAKRLGSLEPEDQIFAAKAFSKFPYVDKERIGMWGWSYGGYLTSKTIEADSDAFSFGVITAPVSDWRFYDSMYTERYMKTYEQNQAGYNASAVRKPDGFKKIRGSFLIQHGTGDDNVHFQNAAALSDLLMGARVSPSKMDSTWFTDSDHGIRYNNNGLFQSRELLMKLYEEKNRKFGEEKHQWSKKSIEFAASHLGMIL</sequence>
<dbReference type="EC" id="3.4.14.5" evidence="1"/>
<keyword evidence="1" id="KW-0378">Hydrolase</keyword>
<organism evidence="1">
    <name type="scientific">Ophidiomyces ophidiicola</name>
    <dbReference type="NCBI Taxonomy" id="1387563"/>
    <lineage>
        <taxon>Eukaryota</taxon>
        <taxon>Fungi</taxon>
        <taxon>Dikarya</taxon>
        <taxon>Ascomycota</taxon>
        <taxon>Pezizomycotina</taxon>
        <taxon>Eurotiomycetes</taxon>
        <taxon>Eurotiomycetidae</taxon>
        <taxon>Onygenales</taxon>
        <taxon>Onygenaceae</taxon>
        <taxon>Ophidiomyces</taxon>
    </lineage>
</organism>
<gene>
    <name evidence="1" type="primary">dpp4</name>
    <name evidence="1" type="ORF">LOY88_004763</name>
</gene>